<dbReference type="SUPFAM" id="SSF56784">
    <property type="entry name" value="HAD-like"/>
    <property type="match status" value="1"/>
</dbReference>
<dbReference type="InterPro" id="IPR013954">
    <property type="entry name" value="PNK3P"/>
</dbReference>
<keyword evidence="1" id="KW-0418">Kinase</keyword>
<dbReference type="InterPro" id="IPR036412">
    <property type="entry name" value="HAD-like_sf"/>
</dbReference>
<dbReference type="Gene3D" id="3.40.50.300">
    <property type="entry name" value="P-loop containing nucleotide triphosphate hydrolases"/>
    <property type="match status" value="1"/>
</dbReference>
<dbReference type="PANTHER" id="PTHR12083:SF9">
    <property type="entry name" value="BIFUNCTIONAL POLYNUCLEOTIDE PHOSPHATASE_KINASE"/>
    <property type="match status" value="1"/>
</dbReference>
<keyword evidence="1" id="KW-0808">Transferase</keyword>
<dbReference type="EMBL" id="IACT01005984">
    <property type="protein sequence ID" value="LAC25126.1"/>
    <property type="molecule type" value="mRNA"/>
</dbReference>
<dbReference type="FunFam" id="3.40.50.300:FF:000737">
    <property type="entry name" value="Bifunctional polynucleotide phosphatase/kinase"/>
    <property type="match status" value="1"/>
</dbReference>
<name>A0A6A7G2M0_9CRUS</name>
<dbReference type="InterPro" id="IPR027417">
    <property type="entry name" value="P-loop_NTPase"/>
</dbReference>
<evidence type="ECO:0000313" key="1">
    <source>
        <dbReference type="EMBL" id="LAC25126.1"/>
    </source>
</evidence>
<reference evidence="1" key="1">
    <citation type="submission" date="2017-11" db="EMBL/GenBank/DDBJ databases">
        <title>The sensing device of the deep-sea amphipod.</title>
        <authorList>
            <person name="Kobayashi H."/>
            <person name="Nagahama T."/>
            <person name="Arai W."/>
            <person name="Sasagawa Y."/>
            <person name="Umeda M."/>
            <person name="Hayashi T."/>
            <person name="Nikaido I."/>
            <person name="Watanabe H."/>
            <person name="Oguri K."/>
            <person name="Kitazato H."/>
            <person name="Fujioka K."/>
            <person name="Kido Y."/>
            <person name="Takami H."/>
        </authorList>
    </citation>
    <scope>NUCLEOTIDE SEQUENCE</scope>
    <source>
        <tissue evidence="1">Whole body</tissue>
    </source>
</reference>
<dbReference type="SUPFAM" id="SSF52540">
    <property type="entry name" value="P-loop containing nucleoside triphosphate hydrolases"/>
    <property type="match status" value="1"/>
</dbReference>
<dbReference type="Pfam" id="PF13671">
    <property type="entry name" value="AAA_33"/>
    <property type="match status" value="1"/>
</dbReference>
<dbReference type="PANTHER" id="PTHR12083">
    <property type="entry name" value="BIFUNCTIONAL POLYNUCLEOTIDE PHOSPHATASE/KINASE"/>
    <property type="match status" value="1"/>
</dbReference>
<dbReference type="InterPro" id="IPR023214">
    <property type="entry name" value="HAD_sf"/>
</dbReference>
<dbReference type="AlphaFoldDB" id="A0A6A7G2M0"/>
<protein>
    <submittedName>
        <fullName evidence="1">Bifunctional polynucleotide phosphatase/kinase-like</fullName>
    </submittedName>
</protein>
<accession>A0A6A7G2M0</accession>
<dbReference type="Gene3D" id="3.40.50.1000">
    <property type="entry name" value="HAD superfamily/HAD-like"/>
    <property type="match status" value="1"/>
</dbReference>
<proteinExistence type="evidence at transcript level"/>
<dbReference type="GO" id="GO:0046403">
    <property type="term" value="F:polynucleotide 3'-phosphatase activity"/>
    <property type="evidence" value="ECO:0007669"/>
    <property type="project" value="TreeGrafter"/>
</dbReference>
<dbReference type="GO" id="GO:0046404">
    <property type="term" value="F:ATP-dependent polydeoxyribonucleotide 5'-hydroxyl-kinase activity"/>
    <property type="evidence" value="ECO:0007669"/>
    <property type="project" value="TreeGrafter"/>
</dbReference>
<dbReference type="GO" id="GO:0006281">
    <property type="term" value="P:DNA repair"/>
    <property type="evidence" value="ECO:0007669"/>
    <property type="project" value="TreeGrafter"/>
</dbReference>
<dbReference type="Pfam" id="PF08645">
    <property type="entry name" value="PNK3P"/>
    <property type="match status" value="1"/>
</dbReference>
<sequence>MSQSFYVGDAAGRVKNWKAGAKRDFSVSDRKFAANLKLPFRTPEEHFLGEEPTKSWDWRSINPVEAMSEQKYASIDEFPSTSTIVSDKSEVILCCGFPASGKSTFSRRHLIPAGYVWVNRDTLKTPARCLKAVKETLSNGGKAVVDNTNPDRKSREPYILAAKAAGVPIRCFWFQTSREIASHLNFCREKQTNGAVRRIPEVGFNVFKKRFSPPQRAEGFSEVVKIDFKPQFDSDRDREIFDLWT</sequence>
<dbReference type="GO" id="GO:0003690">
    <property type="term" value="F:double-stranded DNA binding"/>
    <property type="evidence" value="ECO:0007669"/>
    <property type="project" value="TreeGrafter"/>
</dbReference>
<organism evidence="1">
    <name type="scientific">Hirondellea gigas</name>
    <dbReference type="NCBI Taxonomy" id="1518452"/>
    <lineage>
        <taxon>Eukaryota</taxon>
        <taxon>Metazoa</taxon>
        <taxon>Ecdysozoa</taxon>
        <taxon>Arthropoda</taxon>
        <taxon>Crustacea</taxon>
        <taxon>Multicrustacea</taxon>
        <taxon>Malacostraca</taxon>
        <taxon>Eumalacostraca</taxon>
        <taxon>Peracarida</taxon>
        <taxon>Amphipoda</taxon>
        <taxon>Amphilochidea</taxon>
        <taxon>Lysianassida</taxon>
        <taxon>Lysianassidira</taxon>
        <taxon>Lysianassoidea</taxon>
        <taxon>Lysianassidae</taxon>
        <taxon>Hirondellea</taxon>
    </lineage>
</organism>